<keyword evidence="2" id="KW-1185">Reference proteome</keyword>
<evidence type="ECO:0000313" key="1">
    <source>
        <dbReference type="EMBL" id="KAJ7776007.1"/>
    </source>
</evidence>
<organism evidence="1 2">
    <name type="scientific">Mycena maculata</name>
    <dbReference type="NCBI Taxonomy" id="230809"/>
    <lineage>
        <taxon>Eukaryota</taxon>
        <taxon>Fungi</taxon>
        <taxon>Dikarya</taxon>
        <taxon>Basidiomycota</taxon>
        <taxon>Agaricomycotina</taxon>
        <taxon>Agaricomycetes</taxon>
        <taxon>Agaricomycetidae</taxon>
        <taxon>Agaricales</taxon>
        <taxon>Marasmiineae</taxon>
        <taxon>Mycenaceae</taxon>
        <taxon>Mycena</taxon>
    </lineage>
</organism>
<proteinExistence type="predicted"/>
<gene>
    <name evidence="1" type="ORF">DFH07DRAFT_766949</name>
</gene>
<dbReference type="AlphaFoldDB" id="A0AAD7K2U7"/>
<dbReference type="EMBL" id="JARJLG010000013">
    <property type="protein sequence ID" value="KAJ7776007.1"/>
    <property type="molecule type" value="Genomic_DNA"/>
</dbReference>
<accession>A0AAD7K2U7</accession>
<sequence>MYGSNGPEGVTFTNFQKWPIHFGWPLFMNLPDSLPLDPTESTYHFHLDEEDIKKEGMMFAFNHHLEVCFQAYKLGNGKLLFTEWGKHIPELKKFIKNVVKTQLLPEARSHLVQLVVES</sequence>
<protein>
    <submittedName>
        <fullName evidence="1">Uncharacterized protein</fullName>
    </submittedName>
</protein>
<dbReference type="Proteomes" id="UP001215280">
    <property type="component" value="Unassembled WGS sequence"/>
</dbReference>
<name>A0AAD7K2U7_9AGAR</name>
<reference evidence="1" key="1">
    <citation type="submission" date="2023-03" db="EMBL/GenBank/DDBJ databases">
        <title>Massive genome expansion in bonnet fungi (Mycena s.s.) driven by repeated elements and novel gene families across ecological guilds.</title>
        <authorList>
            <consortium name="Lawrence Berkeley National Laboratory"/>
            <person name="Harder C.B."/>
            <person name="Miyauchi S."/>
            <person name="Viragh M."/>
            <person name="Kuo A."/>
            <person name="Thoen E."/>
            <person name="Andreopoulos B."/>
            <person name="Lu D."/>
            <person name="Skrede I."/>
            <person name="Drula E."/>
            <person name="Henrissat B."/>
            <person name="Morin E."/>
            <person name="Kohler A."/>
            <person name="Barry K."/>
            <person name="LaButti K."/>
            <person name="Morin E."/>
            <person name="Salamov A."/>
            <person name="Lipzen A."/>
            <person name="Mereny Z."/>
            <person name="Hegedus B."/>
            <person name="Baldrian P."/>
            <person name="Stursova M."/>
            <person name="Weitz H."/>
            <person name="Taylor A."/>
            <person name="Grigoriev I.V."/>
            <person name="Nagy L.G."/>
            <person name="Martin F."/>
            <person name="Kauserud H."/>
        </authorList>
    </citation>
    <scope>NUCLEOTIDE SEQUENCE</scope>
    <source>
        <strain evidence="1">CBHHK188m</strain>
    </source>
</reference>
<comment type="caution">
    <text evidence="1">The sequence shown here is derived from an EMBL/GenBank/DDBJ whole genome shotgun (WGS) entry which is preliminary data.</text>
</comment>
<evidence type="ECO:0000313" key="2">
    <source>
        <dbReference type="Proteomes" id="UP001215280"/>
    </source>
</evidence>